<dbReference type="Proteomes" id="UP000427769">
    <property type="component" value="Chromosome"/>
</dbReference>
<evidence type="ECO:0000313" key="2">
    <source>
        <dbReference type="EMBL" id="BBO74362.1"/>
    </source>
</evidence>
<dbReference type="OrthoDB" id="6905082at2"/>
<accession>A0A5K7YX62</accession>
<evidence type="ECO:0000256" key="1">
    <source>
        <dbReference type="SAM" id="MobiDB-lite"/>
    </source>
</evidence>
<name>A0A5K7YX62_9BACT</name>
<protein>
    <submittedName>
        <fullName evidence="2">Uncharacterized protein</fullName>
    </submittedName>
</protein>
<sequence>MKNSHQKIVIGSRWVVQHWRGDKMLAERIEENLCPDEFINHVLDASLSGGTPITAWYVLLFSDDHTPVATDTYASPGFTESDGYDESTRPAWSEDGVSGKSISNTSSKAEFTMDGTDATIYGAALVSDDTKGDQAASGAILGPVVQFTGGAVTGISDDDVIKVFVTVTGADDA</sequence>
<dbReference type="RefSeq" id="WP_155303402.1">
    <property type="nucleotide sequence ID" value="NZ_AP021875.1"/>
</dbReference>
<dbReference type="AlphaFoldDB" id="A0A5K7YX62"/>
<gene>
    <name evidence="2" type="ORF">DSCW_17790</name>
</gene>
<feature type="region of interest" description="Disordered" evidence="1">
    <location>
        <begin position="77"/>
        <end position="99"/>
    </location>
</feature>
<dbReference type="EMBL" id="AP021875">
    <property type="protein sequence ID" value="BBO74362.1"/>
    <property type="molecule type" value="Genomic_DNA"/>
</dbReference>
<evidence type="ECO:0000313" key="3">
    <source>
        <dbReference type="Proteomes" id="UP000427769"/>
    </source>
</evidence>
<organism evidence="2 3">
    <name type="scientific">Desulfosarcina widdelii</name>
    <dbReference type="NCBI Taxonomy" id="947919"/>
    <lineage>
        <taxon>Bacteria</taxon>
        <taxon>Pseudomonadati</taxon>
        <taxon>Thermodesulfobacteriota</taxon>
        <taxon>Desulfobacteria</taxon>
        <taxon>Desulfobacterales</taxon>
        <taxon>Desulfosarcinaceae</taxon>
        <taxon>Desulfosarcina</taxon>
    </lineage>
</organism>
<reference evidence="2 3" key="1">
    <citation type="submission" date="2019-11" db="EMBL/GenBank/DDBJ databases">
        <title>Comparative genomics of hydrocarbon-degrading Desulfosarcina strains.</title>
        <authorList>
            <person name="Watanabe M."/>
            <person name="Kojima H."/>
            <person name="Fukui M."/>
        </authorList>
    </citation>
    <scope>NUCLEOTIDE SEQUENCE [LARGE SCALE GENOMIC DNA]</scope>
    <source>
        <strain evidence="2 3">PP31</strain>
    </source>
</reference>
<keyword evidence="3" id="KW-1185">Reference proteome</keyword>
<proteinExistence type="predicted"/>
<dbReference type="KEGG" id="dwd:DSCW_17790"/>